<gene>
    <name evidence="1" type="ORF">CEXT_162741</name>
</gene>
<reference evidence="1 2" key="1">
    <citation type="submission" date="2021-06" db="EMBL/GenBank/DDBJ databases">
        <title>Caerostris extrusa draft genome.</title>
        <authorList>
            <person name="Kono N."/>
            <person name="Arakawa K."/>
        </authorList>
    </citation>
    <scope>NUCLEOTIDE SEQUENCE [LARGE SCALE GENOMIC DNA]</scope>
</reference>
<evidence type="ECO:0000313" key="2">
    <source>
        <dbReference type="Proteomes" id="UP001054945"/>
    </source>
</evidence>
<keyword evidence="2" id="KW-1185">Reference proteome</keyword>
<sequence length="108" mass="12466">MALKFKKSASPSQKERGVQFFPREGKVNPHLARRVLSVAPNKNSKKKKRMWRSQRRINSLQKMAPKGVSRVPLGNIFWDRNASKFCFSLSISKLQFGEQSDLHNCLCF</sequence>
<organism evidence="1 2">
    <name type="scientific">Caerostris extrusa</name>
    <name type="common">Bark spider</name>
    <name type="synonym">Caerostris bankana</name>
    <dbReference type="NCBI Taxonomy" id="172846"/>
    <lineage>
        <taxon>Eukaryota</taxon>
        <taxon>Metazoa</taxon>
        <taxon>Ecdysozoa</taxon>
        <taxon>Arthropoda</taxon>
        <taxon>Chelicerata</taxon>
        <taxon>Arachnida</taxon>
        <taxon>Araneae</taxon>
        <taxon>Araneomorphae</taxon>
        <taxon>Entelegynae</taxon>
        <taxon>Araneoidea</taxon>
        <taxon>Araneidae</taxon>
        <taxon>Caerostris</taxon>
    </lineage>
</organism>
<accession>A0AAV4QPZ1</accession>
<dbReference type="Proteomes" id="UP001054945">
    <property type="component" value="Unassembled WGS sequence"/>
</dbReference>
<evidence type="ECO:0008006" key="3">
    <source>
        <dbReference type="Google" id="ProtNLM"/>
    </source>
</evidence>
<dbReference type="EMBL" id="BPLR01006630">
    <property type="protein sequence ID" value="GIY11302.1"/>
    <property type="molecule type" value="Genomic_DNA"/>
</dbReference>
<name>A0AAV4QPZ1_CAEEX</name>
<dbReference type="AlphaFoldDB" id="A0AAV4QPZ1"/>
<comment type="caution">
    <text evidence="1">The sequence shown here is derived from an EMBL/GenBank/DDBJ whole genome shotgun (WGS) entry which is preliminary data.</text>
</comment>
<proteinExistence type="predicted"/>
<protein>
    <recommendedName>
        <fullName evidence="3">Ribosomal protein L32</fullName>
    </recommendedName>
</protein>
<evidence type="ECO:0000313" key="1">
    <source>
        <dbReference type="EMBL" id="GIY11302.1"/>
    </source>
</evidence>